<dbReference type="RefSeq" id="WP_003895479.1">
    <property type="nucleotide sequence ID" value="NZ_CP027541.1"/>
</dbReference>
<accession>A0A2U9PT87</accession>
<comment type="similarity">
    <text evidence="1">Belongs to the short-chain dehydrogenases/reductases (SDR) family.</text>
</comment>
<dbReference type="GO" id="GO:0016491">
    <property type="term" value="F:oxidoreductase activity"/>
    <property type="evidence" value="ECO:0007669"/>
    <property type="project" value="UniProtKB-KW"/>
</dbReference>
<evidence type="ECO:0000256" key="1">
    <source>
        <dbReference type="ARBA" id="ARBA00006484"/>
    </source>
</evidence>
<reference evidence="4" key="2">
    <citation type="submission" date="2018-03" db="EMBL/GenBank/DDBJ databases">
        <authorList>
            <person name="Derbyshire K."/>
            <person name="Gray T.A."/>
            <person name="Champion M."/>
        </authorList>
    </citation>
    <scope>NUCLEOTIDE SEQUENCE [LARGE SCALE GENOMIC DNA]</scope>
    <source>
        <strain evidence="4">MKD8</strain>
    </source>
</reference>
<dbReference type="SUPFAM" id="SSF51735">
    <property type="entry name" value="NAD(P)-binding Rossmann-fold domains"/>
    <property type="match status" value="1"/>
</dbReference>
<dbReference type="AlphaFoldDB" id="A0A2U9PT87"/>
<reference evidence="3 4" key="1">
    <citation type="journal article" date="2013" name="Genome Announc.">
        <title>Draft genome sequence of MKD8, a conjugal recipient Mycobacterium smegmatis strain.</title>
        <authorList>
            <person name="Gray T.A."/>
            <person name="Palumbo M.J."/>
            <person name="Derbyshire K.M."/>
        </authorList>
    </citation>
    <scope>NUCLEOTIDE SEQUENCE [LARGE SCALE GENOMIC DNA]</scope>
    <source>
        <strain evidence="3 4">MKD8</strain>
    </source>
</reference>
<dbReference type="Gene3D" id="3.40.50.720">
    <property type="entry name" value="NAD(P)-binding Rossmann-like Domain"/>
    <property type="match status" value="1"/>
</dbReference>
<gene>
    <name evidence="3" type="ORF">D806_040110</name>
</gene>
<dbReference type="Pfam" id="PF13561">
    <property type="entry name" value="adh_short_C2"/>
    <property type="match status" value="1"/>
</dbReference>
<evidence type="ECO:0000313" key="4">
    <source>
        <dbReference type="Proteomes" id="UP000011200"/>
    </source>
</evidence>
<dbReference type="PANTHER" id="PTHR43639">
    <property type="entry name" value="OXIDOREDUCTASE, SHORT-CHAIN DEHYDROGENASE/REDUCTASE FAMILY (AFU_ORTHOLOGUE AFUA_5G02870)"/>
    <property type="match status" value="1"/>
</dbReference>
<evidence type="ECO:0000313" key="3">
    <source>
        <dbReference type="EMBL" id="AWT54977.1"/>
    </source>
</evidence>
<dbReference type="EMBL" id="CP027541">
    <property type="protein sequence ID" value="AWT54977.1"/>
    <property type="molecule type" value="Genomic_DNA"/>
</dbReference>
<organism evidence="3 4">
    <name type="scientific">Mycolicibacterium smegmatis (strain MKD8)</name>
    <name type="common">Mycobacterium smegmatis</name>
    <dbReference type="NCBI Taxonomy" id="1214915"/>
    <lineage>
        <taxon>Bacteria</taxon>
        <taxon>Bacillati</taxon>
        <taxon>Actinomycetota</taxon>
        <taxon>Actinomycetes</taxon>
        <taxon>Mycobacteriales</taxon>
        <taxon>Mycobacteriaceae</taxon>
        <taxon>Mycolicibacterium</taxon>
    </lineage>
</organism>
<protein>
    <submittedName>
        <fullName evidence="3">Short-chain dehydrogenase/reductase SDR</fullName>
    </submittedName>
</protein>
<dbReference type="InterPro" id="IPR036291">
    <property type="entry name" value="NAD(P)-bd_dom_sf"/>
</dbReference>
<proteinExistence type="inferred from homology"/>
<name>A0A2U9PT87_MYCSE</name>
<keyword evidence="2" id="KW-0560">Oxidoreductase</keyword>
<sequence>MNIAPTTTTPATVRGNGRIALITGASRGIGAASAALFGQRGYRVAVHHEHNAIEAHHVADAINDHGGDALVVQADLTRAEDVAEMTDAITHHWGPVEVLIHDGRRPYERTSFAALSIDRLEHAFAQELRAAFLVTKAVIPAMIAGNYGRLVYLSVAHSRLPQDKRIVEGTAKAALDQFVRYLAQELAPHGIPANLVAPGNVAGVDAGREAWTDDELWVLGTANTPARLVLPGDVARTVEFFASDDCVITTGHYAPVNAGFAFR</sequence>
<dbReference type="PANTHER" id="PTHR43639:SF1">
    <property type="entry name" value="SHORT-CHAIN DEHYDROGENASE_REDUCTASE FAMILY PROTEIN"/>
    <property type="match status" value="1"/>
</dbReference>
<evidence type="ECO:0000256" key="2">
    <source>
        <dbReference type="ARBA" id="ARBA00023002"/>
    </source>
</evidence>
<dbReference type="InterPro" id="IPR002347">
    <property type="entry name" value="SDR_fam"/>
</dbReference>
<dbReference type="PRINTS" id="PR00081">
    <property type="entry name" value="GDHRDH"/>
</dbReference>
<dbReference type="Proteomes" id="UP000011200">
    <property type="component" value="Chromosome"/>
</dbReference>